<dbReference type="PANTHER" id="PTHR10492:SF94">
    <property type="entry name" value="ATP-DEPENDENT DNA HELICASE"/>
    <property type="match status" value="1"/>
</dbReference>
<dbReference type="GO" id="GO:0043139">
    <property type="term" value="F:5'-3' DNA helicase activity"/>
    <property type="evidence" value="ECO:0007669"/>
    <property type="project" value="UniProtKB-EC"/>
</dbReference>
<evidence type="ECO:0000313" key="7">
    <source>
        <dbReference type="Proteomes" id="UP000811609"/>
    </source>
</evidence>
<dbReference type="EMBL" id="CM031818">
    <property type="protein sequence ID" value="KAG6639709.1"/>
    <property type="molecule type" value="Genomic_DNA"/>
</dbReference>
<name>A0A8T1P6W2_CARIL</name>
<dbReference type="GO" id="GO:0006310">
    <property type="term" value="P:DNA recombination"/>
    <property type="evidence" value="ECO:0007669"/>
    <property type="project" value="UniProtKB-KW"/>
</dbReference>
<sequence length="1128" mass="130268">MNGFCCADGTISLATNVVPNQLYDLFMSNIDESVHFKTYVRTYNNKFAFTSFGVKFDKDLCRRNRGIYTFRTQGQIYHYIDDLIPLNGRPSYLQLYLYDTEHELENRISDSDRMNPSIIAELIDILRINPYSVFFWSLDDLSNLENQVIHIRSDVSLDQCVFNAPTSSQVAAIWVENEDADQLRGRDICVFSHSGGSHIVQYYFVCYEPLQYPLLFPLWRYWLAPRHSKVLLLSGRLLQQFVIDMYVKIETSRLDYFRSKQQHIRSELYHGIVDTITLGETDASNVGKRIILPSSFIGGPRDMRKRYMEAMALVQRYGKPDIFLTMTYNPNWQEILNELRLHEESQNRPDLVARVFCAKLEELKDRLFKQHIFGKVSAYVYVIEHQKTGLPHAHFLIILQRDWKLYALESFDEIVSAEIPDKNINLHLHNARSDNGRTVKLRGHNLDNRWVVPYNPYLLATFDCHINVEICSTIKAVKYLYKYIYKGHDRVAFNLVSEQTNQQIDEIQQFQLARWIAPPEAMWRIYGFIVNEMYPSVYSLHLHLEDQHKVTFRANEDLINVLNSNRSAKSMLTEFFVLNRVDENARTLLSNCSTNPFEGERYYLRILLNHIRGPLSFEDLRTVDGVVAPTFREEATMHGLLQRDSSLEDCLYEASLYQMLSSLRRLFATILLWERFEQDMSVDFRSTEDSILNVRMQILRSISFTLESMGKYINSFHLLDDDICFGEDQLESREIDDKLAVEIPEEDIVASEALNSKQRHVYNSVLGKVFSNEAATFFIDGPAGTGKTFLYKALLAAVRSRKLVALAIASSGVAASILPGGRIAHSRFKIPLDIDEHSMCCVSKQSAIAKLLRMARLIIWDETPMSRKQHIESLDKMLQDINDSELTFGGKVVLFCGDFCQVLPVFYLTENMRARLDPAFSEYVLELGNGMPPITVDETIKIPDGMLVSYEDDCISLDHLIDAVFHDIHEYSINISAMMNRAILTPKNSYVDEINALLIHRFPGELKRYYSFDEVIDTSEQSIMEDFLNTLTPNGLPPHELLLKINCPIMLLRNINPSEGLCNRTHLICQAFDRNVIDARIAVGYHSGKMFFIPRIPFLPNVDENSSFPFKRTQFPIRLSFAMTINKS</sequence>
<accession>A0A8T1P6W2</accession>
<comment type="catalytic activity">
    <reaction evidence="1">
        <text>ATP + H2O = ADP + phosphate + H(+)</text>
        <dbReference type="Rhea" id="RHEA:13065"/>
        <dbReference type="ChEBI" id="CHEBI:15377"/>
        <dbReference type="ChEBI" id="CHEBI:15378"/>
        <dbReference type="ChEBI" id="CHEBI:30616"/>
        <dbReference type="ChEBI" id="CHEBI:43474"/>
        <dbReference type="ChEBI" id="CHEBI:456216"/>
        <dbReference type="EC" id="5.6.2.3"/>
    </reaction>
</comment>
<evidence type="ECO:0000313" key="5">
    <source>
        <dbReference type="EMBL" id="KAG6639709.1"/>
    </source>
</evidence>
<keyword evidence="1" id="KW-0067">ATP-binding</keyword>
<gene>
    <name evidence="5" type="ORF">CIPAW_10G120400</name>
    <name evidence="6" type="ORF">I3842_10G119600</name>
</gene>
<keyword evidence="1" id="KW-0547">Nucleotide-binding</keyword>
<dbReference type="Proteomes" id="UP000811609">
    <property type="component" value="Chromosome 10"/>
</dbReference>
<dbReference type="EMBL" id="CM031834">
    <property type="protein sequence ID" value="KAG6692536.1"/>
    <property type="molecule type" value="Genomic_DNA"/>
</dbReference>
<dbReference type="AlphaFoldDB" id="A0A8T1P6W2"/>
<dbReference type="InterPro" id="IPR010285">
    <property type="entry name" value="DNA_helicase_pif1-like_DEAD"/>
</dbReference>
<proteinExistence type="inferred from homology"/>
<dbReference type="Proteomes" id="UP000811246">
    <property type="component" value="Chromosome 10"/>
</dbReference>
<comment type="caution">
    <text evidence="5">The sequence shown here is derived from an EMBL/GenBank/DDBJ whole genome shotgun (WGS) entry which is preliminary data.</text>
</comment>
<reference evidence="6" key="2">
    <citation type="submission" date="2021-01" db="EMBL/GenBank/DDBJ databases">
        <authorList>
            <person name="Lovell J.T."/>
            <person name="Bentley N."/>
            <person name="Bhattarai G."/>
            <person name="Jenkins J.W."/>
            <person name="Sreedasyam A."/>
            <person name="Alarcon Y."/>
            <person name="Bock C."/>
            <person name="Boston L."/>
            <person name="Carlson J."/>
            <person name="Cervantes K."/>
            <person name="Clermont K."/>
            <person name="Krom N."/>
            <person name="Kubenka K."/>
            <person name="Mamidi S."/>
            <person name="Mattison C."/>
            <person name="Monteros M."/>
            <person name="Pisani C."/>
            <person name="Plott C."/>
            <person name="Rajasekar S."/>
            <person name="Rhein H.S."/>
            <person name="Rohla C."/>
            <person name="Song M."/>
            <person name="Hilaire R.S."/>
            <person name="Shu S."/>
            <person name="Wells L."/>
            <person name="Wang X."/>
            <person name="Webber J."/>
            <person name="Heerema R.J."/>
            <person name="Klein P."/>
            <person name="Conner P."/>
            <person name="Grauke L."/>
            <person name="Grimwood J."/>
            <person name="Schmutz J."/>
            <person name="Randall J.J."/>
        </authorList>
    </citation>
    <scope>NUCLEOTIDE SEQUENCE</scope>
    <source>
        <tissue evidence="6">Leaf</tissue>
    </source>
</reference>
<dbReference type="Pfam" id="PF14214">
    <property type="entry name" value="Helitron_like_N"/>
    <property type="match status" value="1"/>
</dbReference>
<reference evidence="5" key="1">
    <citation type="submission" date="2020-12" db="EMBL/GenBank/DDBJ databases">
        <title>WGS assembly of Carya illinoinensis cv. Pawnee.</title>
        <authorList>
            <person name="Platts A."/>
            <person name="Shu S."/>
            <person name="Wright S."/>
            <person name="Barry K."/>
            <person name="Edger P."/>
            <person name="Pires J.C."/>
            <person name="Schmutz J."/>
        </authorList>
    </citation>
    <scope>NUCLEOTIDE SEQUENCE</scope>
    <source>
        <tissue evidence="5">Leaf</tissue>
    </source>
</reference>
<keyword evidence="1" id="KW-0347">Helicase</keyword>
<keyword evidence="7" id="KW-1185">Reference proteome</keyword>
<evidence type="ECO:0000313" key="6">
    <source>
        <dbReference type="EMBL" id="KAG6692536.1"/>
    </source>
</evidence>
<evidence type="ECO:0000259" key="3">
    <source>
        <dbReference type="Pfam" id="PF14214"/>
    </source>
</evidence>
<dbReference type="Pfam" id="PF05970">
    <property type="entry name" value="PIF1"/>
    <property type="match status" value="1"/>
</dbReference>
<evidence type="ECO:0000259" key="4">
    <source>
        <dbReference type="Pfam" id="PF21530"/>
    </source>
</evidence>
<keyword evidence="1" id="KW-0234">DNA repair</keyword>
<evidence type="ECO:0000259" key="2">
    <source>
        <dbReference type="Pfam" id="PF05970"/>
    </source>
</evidence>
<keyword evidence="1" id="KW-0227">DNA damage</keyword>
<feature type="domain" description="DNA helicase Pif1-like DEAD-box helicase" evidence="2">
    <location>
        <begin position="754"/>
        <end position="906"/>
    </location>
</feature>
<dbReference type="EC" id="5.6.2.3" evidence="1"/>
<evidence type="ECO:0000256" key="1">
    <source>
        <dbReference type="RuleBase" id="RU363044"/>
    </source>
</evidence>
<comment type="similarity">
    <text evidence="1">Belongs to the helicase family.</text>
</comment>
<dbReference type="InterPro" id="IPR049163">
    <property type="entry name" value="Pif1-like_2B_dom"/>
</dbReference>
<comment type="cofactor">
    <cofactor evidence="1">
        <name>Mg(2+)</name>
        <dbReference type="ChEBI" id="CHEBI:18420"/>
    </cofactor>
</comment>
<feature type="domain" description="DNA helicase Pif1-like 2B" evidence="4">
    <location>
        <begin position="1026"/>
        <end position="1068"/>
    </location>
</feature>
<dbReference type="PANTHER" id="PTHR10492">
    <property type="match status" value="1"/>
</dbReference>
<dbReference type="GO" id="GO:0005524">
    <property type="term" value="F:ATP binding"/>
    <property type="evidence" value="ECO:0007669"/>
    <property type="project" value="UniProtKB-KW"/>
</dbReference>
<keyword evidence="1" id="KW-0233">DNA recombination</keyword>
<dbReference type="GO" id="GO:0016787">
    <property type="term" value="F:hydrolase activity"/>
    <property type="evidence" value="ECO:0007669"/>
    <property type="project" value="UniProtKB-KW"/>
</dbReference>
<dbReference type="GO" id="GO:0000723">
    <property type="term" value="P:telomere maintenance"/>
    <property type="evidence" value="ECO:0007669"/>
    <property type="project" value="InterPro"/>
</dbReference>
<dbReference type="GO" id="GO:0006281">
    <property type="term" value="P:DNA repair"/>
    <property type="evidence" value="ECO:0007669"/>
    <property type="project" value="UniProtKB-KW"/>
</dbReference>
<dbReference type="Pfam" id="PF21530">
    <property type="entry name" value="Pif1_2B_dom"/>
    <property type="match status" value="1"/>
</dbReference>
<protein>
    <recommendedName>
        <fullName evidence="1">ATP-dependent DNA helicase</fullName>
        <ecNumber evidence="1">5.6.2.3</ecNumber>
    </recommendedName>
</protein>
<feature type="domain" description="Helitron helicase-like" evidence="3">
    <location>
        <begin position="226"/>
        <end position="397"/>
    </location>
</feature>
<dbReference type="InterPro" id="IPR025476">
    <property type="entry name" value="Helitron_helicase-like"/>
</dbReference>
<organism evidence="5 7">
    <name type="scientific">Carya illinoinensis</name>
    <name type="common">Pecan</name>
    <dbReference type="NCBI Taxonomy" id="32201"/>
    <lineage>
        <taxon>Eukaryota</taxon>
        <taxon>Viridiplantae</taxon>
        <taxon>Streptophyta</taxon>
        <taxon>Embryophyta</taxon>
        <taxon>Tracheophyta</taxon>
        <taxon>Spermatophyta</taxon>
        <taxon>Magnoliopsida</taxon>
        <taxon>eudicotyledons</taxon>
        <taxon>Gunneridae</taxon>
        <taxon>Pentapetalae</taxon>
        <taxon>rosids</taxon>
        <taxon>fabids</taxon>
        <taxon>Fagales</taxon>
        <taxon>Juglandaceae</taxon>
        <taxon>Carya</taxon>
    </lineage>
</organism>
<keyword evidence="1" id="KW-0378">Hydrolase</keyword>